<protein>
    <submittedName>
        <fullName evidence="1">Uncharacterized protein</fullName>
    </submittedName>
</protein>
<reference evidence="1 2" key="1">
    <citation type="submission" date="2017-03" db="EMBL/GenBank/DDBJ databases">
        <title>Genomes of endolithic fungi from Antarctica.</title>
        <authorList>
            <person name="Coleine C."/>
            <person name="Masonjones S."/>
            <person name="Stajich J.E."/>
        </authorList>
    </citation>
    <scope>NUCLEOTIDE SEQUENCE [LARGE SCALE GENOMIC DNA]</scope>
    <source>
        <strain evidence="1 2">CCFEE 5184</strain>
    </source>
</reference>
<dbReference type="Proteomes" id="UP000309340">
    <property type="component" value="Unassembled WGS sequence"/>
</dbReference>
<dbReference type="EMBL" id="NAJQ01002783">
    <property type="protein sequence ID" value="TKA37473.1"/>
    <property type="molecule type" value="Genomic_DNA"/>
</dbReference>
<organism evidence="1 2">
    <name type="scientific">Friedmanniomyces simplex</name>
    <dbReference type="NCBI Taxonomy" id="329884"/>
    <lineage>
        <taxon>Eukaryota</taxon>
        <taxon>Fungi</taxon>
        <taxon>Dikarya</taxon>
        <taxon>Ascomycota</taxon>
        <taxon>Pezizomycotina</taxon>
        <taxon>Dothideomycetes</taxon>
        <taxon>Dothideomycetidae</taxon>
        <taxon>Mycosphaerellales</taxon>
        <taxon>Teratosphaeriaceae</taxon>
        <taxon>Friedmanniomyces</taxon>
    </lineage>
</organism>
<evidence type="ECO:0000313" key="2">
    <source>
        <dbReference type="Proteomes" id="UP000309340"/>
    </source>
</evidence>
<accession>A0A4U0UP18</accession>
<keyword evidence="2" id="KW-1185">Reference proteome</keyword>
<gene>
    <name evidence="1" type="ORF">B0A55_13142</name>
</gene>
<sequence>MAPKRKAKEAFGKPNGQLSAFAAARLAKQLKHVPAYQVPVENAERSLDATSLAQ</sequence>
<feature type="non-terminal residue" evidence="1">
    <location>
        <position position="54"/>
    </location>
</feature>
<name>A0A4U0UP18_9PEZI</name>
<dbReference type="AlphaFoldDB" id="A0A4U0UP18"/>
<proteinExistence type="predicted"/>
<comment type="caution">
    <text evidence="1">The sequence shown here is derived from an EMBL/GenBank/DDBJ whole genome shotgun (WGS) entry which is preliminary data.</text>
</comment>
<evidence type="ECO:0000313" key="1">
    <source>
        <dbReference type="EMBL" id="TKA37473.1"/>
    </source>
</evidence>